<dbReference type="GO" id="GO:0071222">
    <property type="term" value="P:cellular response to lipopolysaccharide"/>
    <property type="evidence" value="ECO:0007669"/>
    <property type="project" value="TreeGrafter"/>
</dbReference>
<keyword evidence="7" id="KW-1015">Disulfide bond</keyword>
<dbReference type="PANTHER" id="PTHR25466">
    <property type="entry name" value="T-LYMPHOCYTE ACTIVATION ANTIGEN"/>
    <property type="match status" value="1"/>
</dbReference>
<gene>
    <name evidence="13" type="ORF">R3I93_003313</name>
</gene>
<reference evidence="13 14" key="1">
    <citation type="submission" date="2024-02" db="EMBL/GenBank/DDBJ databases">
        <title>Chromosome-level genome assembly of the Eurasian Minnow (Phoxinus phoxinus).</title>
        <authorList>
            <person name="Oriowo T.O."/>
            <person name="Martin S."/>
            <person name="Stange M."/>
            <person name="Chrysostomakis Y."/>
            <person name="Brown T."/>
            <person name="Winkler S."/>
            <person name="Kukowka S."/>
            <person name="Myers E.W."/>
            <person name="Bohne A."/>
        </authorList>
    </citation>
    <scope>NUCLEOTIDE SEQUENCE [LARGE SCALE GENOMIC DNA]</scope>
    <source>
        <strain evidence="13">ZFMK-TIS-60720</strain>
        <tissue evidence="13">Whole Organism</tissue>
    </source>
</reference>
<name>A0AAN9HFE2_9TELE</name>
<dbReference type="AlphaFoldDB" id="A0AAN9HFE2"/>
<evidence type="ECO:0000256" key="3">
    <source>
        <dbReference type="ARBA" id="ARBA00022692"/>
    </source>
</evidence>
<dbReference type="GO" id="GO:0009897">
    <property type="term" value="C:external side of plasma membrane"/>
    <property type="evidence" value="ECO:0007669"/>
    <property type="project" value="TreeGrafter"/>
</dbReference>
<keyword evidence="10" id="KW-0393">Immunoglobulin domain</keyword>
<evidence type="ECO:0000313" key="14">
    <source>
        <dbReference type="Proteomes" id="UP001364617"/>
    </source>
</evidence>
<dbReference type="GO" id="GO:0042102">
    <property type="term" value="P:positive regulation of T cell proliferation"/>
    <property type="evidence" value="ECO:0007669"/>
    <property type="project" value="TreeGrafter"/>
</dbReference>
<dbReference type="PROSITE" id="PS51257">
    <property type="entry name" value="PROKAR_LIPOPROTEIN"/>
    <property type="match status" value="1"/>
</dbReference>
<dbReference type="GO" id="GO:0006955">
    <property type="term" value="P:immune response"/>
    <property type="evidence" value="ECO:0007669"/>
    <property type="project" value="TreeGrafter"/>
</dbReference>
<keyword evidence="8" id="KW-0675">Receptor</keyword>
<dbReference type="GO" id="GO:0007166">
    <property type="term" value="P:cell surface receptor signaling pathway"/>
    <property type="evidence" value="ECO:0007669"/>
    <property type="project" value="TreeGrafter"/>
</dbReference>
<evidence type="ECO:0000256" key="7">
    <source>
        <dbReference type="ARBA" id="ARBA00023157"/>
    </source>
</evidence>
<evidence type="ECO:0000256" key="9">
    <source>
        <dbReference type="ARBA" id="ARBA00023180"/>
    </source>
</evidence>
<evidence type="ECO:0000256" key="11">
    <source>
        <dbReference type="SAM" id="Phobius"/>
    </source>
</evidence>
<accession>A0AAN9HFE2</accession>
<keyword evidence="4 12" id="KW-0732">Signal</keyword>
<feature type="signal peptide" evidence="12">
    <location>
        <begin position="1"/>
        <end position="24"/>
    </location>
</feature>
<keyword evidence="2" id="KW-1003">Cell membrane</keyword>
<evidence type="ECO:0000256" key="1">
    <source>
        <dbReference type="ARBA" id="ARBA00004251"/>
    </source>
</evidence>
<dbReference type="Proteomes" id="UP001364617">
    <property type="component" value="Unassembled WGS sequence"/>
</dbReference>
<dbReference type="GO" id="GO:0042130">
    <property type="term" value="P:negative regulation of T cell proliferation"/>
    <property type="evidence" value="ECO:0007669"/>
    <property type="project" value="TreeGrafter"/>
</dbReference>
<keyword evidence="14" id="KW-1185">Reference proteome</keyword>
<keyword evidence="6 11" id="KW-0472">Membrane</keyword>
<protein>
    <submittedName>
        <fullName evidence="13">Uncharacterized protein</fullName>
    </submittedName>
</protein>
<proteinExistence type="predicted"/>
<evidence type="ECO:0000256" key="10">
    <source>
        <dbReference type="ARBA" id="ARBA00023319"/>
    </source>
</evidence>
<evidence type="ECO:0000256" key="5">
    <source>
        <dbReference type="ARBA" id="ARBA00022989"/>
    </source>
</evidence>
<dbReference type="EMBL" id="JAYKXH010000003">
    <property type="protein sequence ID" value="KAK7173451.1"/>
    <property type="molecule type" value="Genomic_DNA"/>
</dbReference>
<dbReference type="GO" id="GO:0031295">
    <property type="term" value="P:T cell costimulation"/>
    <property type="evidence" value="ECO:0007669"/>
    <property type="project" value="TreeGrafter"/>
</dbReference>
<dbReference type="SUPFAM" id="SSF48726">
    <property type="entry name" value="Immunoglobulin"/>
    <property type="match status" value="1"/>
</dbReference>
<dbReference type="InterPro" id="IPR013783">
    <property type="entry name" value="Ig-like_fold"/>
</dbReference>
<evidence type="ECO:0000256" key="4">
    <source>
        <dbReference type="ARBA" id="ARBA00022729"/>
    </source>
</evidence>
<keyword evidence="3 11" id="KW-0812">Transmembrane</keyword>
<comment type="subcellular location">
    <subcellularLocation>
        <location evidence="1">Cell membrane</location>
        <topology evidence="1">Single-pass type I membrane protein</topology>
    </subcellularLocation>
</comment>
<evidence type="ECO:0000313" key="13">
    <source>
        <dbReference type="EMBL" id="KAK7173451.1"/>
    </source>
</evidence>
<dbReference type="InterPro" id="IPR051713">
    <property type="entry name" value="T-cell_Activation_Regulation"/>
</dbReference>
<dbReference type="PANTHER" id="PTHR25466:SF14">
    <property type="entry name" value="BUTYROPHILIN SUBFAMILY 2 MEMBER A2-LIKE-RELATED"/>
    <property type="match status" value="1"/>
</dbReference>
<keyword evidence="9" id="KW-0325">Glycoprotein</keyword>
<sequence length="212" mass="24057">MKRFGRCFSAVWMLCGCFLVYVKGHKVCQQKLISRVSFSTELQSDVLLPCLFEAALFRSNLTTKSSAVWTQINTTVHSIVVIPVNDQPKFWNDRHGRIKAFSYKSANFSIMIRDVQRSDLGLYRCELFRESNCSLGYREISLTLVEFSLLQNWQLIVAGGGGLLLLCLITVCVYCARMKRESDHCAVRSGPTVDEMTYTTVVYKALLFHGSP</sequence>
<dbReference type="InterPro" id="IPR036179">
    <property type="entry name" value="Ig-like_dom_sf"/>
</dbReference>
<organism evidence="13 14">
    <name type="scientific">Phoxinus phoxinus</name>
    <name type="common">Eurasian minnow</name>
    <dbReference type="NCBI Taxonomy" id="58324"/>
    <lineage>
        <taxon>Eukaryota</taxon>
        <taxon>Metazoa</taxon>
        <taxon>Chordata</taxon>
        <taxon>Craniata</taxon>
        <taxon>Vertebrata</taxon>
        <taxon>Euteleostomi</taxon>
        <taxon>Actinopterygii</taxon>
        <taxon>Neopterygii</taxon>
        <taxon>Teleostei</taxon>
        <taxon>Ostariophysi</taxon>
        <taxon>Cypriniformes</taxon>
        <taxon>Leuciscidae</taxon>
        <taxon>Phoxininae</taxon>
        <taxon>Phoxinus</taxon>
    </lineage>
</organism>
<dbReference type="Gene3D" id="2.60.40.10">
    <property type="entry name" value="Immunoglobulins"/>
    <property type="match status" value="1"/>
</dbReference>
<evidence type="ECO:0000256" key="2">
    <source>
        <dbReference type="ARBA" id="ARBA00022475"/>
    </source>
</evidence>
<evidence type="ECO:0000256" key="12">
    <source>
        <dbReference type="SAM" id="SignalP"/>
    </source>
</evidence>
<evidence type="ECO:0000256" key="8">
    <source>
        <dbReference type="ARBA" id="ARBA00023170"/>
    </source>
</evidence>
<comment type="caution">
    <text evidence="13">The sequence shown here is derived from an EMBL/GenBank/DDBJ whole genome shotgun (WGS) entry which is preliminary data.</text>
</comment>
<feature type="chain" id="PRO_5043032353" evidence="12">
    <location>
        <begin position="25"/>
        <end position="212"/>
    </location>
</feature>
<evidence type="ECO:0000256" key="6">
    <source>
        <dbReference type="ARBA" id="ARBA00023136"/>
    </source>
</evidence>
<keyword evidence="5 11" id="KW-1133">Transmembrane helix</keyword>
<feature type="transmembrane region" description="Helical" evidence="11">
    <location>
        <begin position="153"/>
        <end position="176"/>
    </location>
</feature>